<accession>C9REA2</accession>
<evidence type="ECO:0000256" key="6">
    <source>
        <dbReference type="SAM" id="Phobius"/>
    </source>
</evidence>
<name>C9REA2_METVM</name>
<dbReference type="PANTHER" id="PTHR35402:SF1">
    <property type="entry name" value="TYPE II SECRETION SYSTEM PROTEIN GSPF DOMAIN-CONTAINING PROTEIN"/>
    <property type="match status" value="1"/>
</dbReference>
<keyword evidence="9" id="KW-1185">Reference proteome</keyword>
<dbReference type="Pfam" id="PF00482">
    <property type="entry name" value="T2SSF"/>
    <property type="match status" value="1"/>
</dbReference>
<dbReference type="GeneID" id="8512358"/>
<feature type="domain" description="G-protein coupled receptors family 3 profile" evidence="7">
    <location>
        <begin position="91"/>
        <end position="169"/>
    </location>
</feature>
<dbReference type="PANTHER" id="PTHR35402">
    <property type="entry name" value="INTEGRAL MEMBRANE PROTEIN-RELATED"/>
    <property type="match status" value="1"/>
</dbReference>
<dbReference type="HOGENOM" id="CLU_827975_0_0_2"/>
<evidence type="ECO:0000313" key="9">
    <source>
        <dbReference type="Proteomes" id="UP000002063"/>
    </source>
</evidence>
<comment type="subcellular location">
    <subcellularLocation>
        <location evidence="1">Cell membrane</location>
        <topology evidence="1">Multi-pass membrane protein</topology>
    </subcellularLocation>
</comment>
<dbReference type="OrthoDB" id="66029at2157"/>
<reference evidence="8" key="1">
    <citation type="submission" date="2009-10" db="EMBL/GenBank/DDBJ databases">
        <title>Complete sequence of chromosome of Methanocaldococcus vulcanius M7.</title>
        <authorList>
            <consortium name="US DOE Joint Genome Institute"/>
            <person name="Lucas S."/>
            <person name="Copeland A."/>
            <person name="Lapidus A."/>
            <person name="Glavina del Rio T."/>
            <person name="Dalin E."/>
            <person name="Tice H."/>
            <person name="Bruce D."/>
            <person name="Goodwin L."/>
            <person name="Pitluck S."/>
            <person name="Lcollab F.I."/>
            <person name="Brettin T."/>
            <person name="Detter J.C."/>
            <person name="Han C."/>
            <person name="Tapia R."/>
            <person name="Kuske C.R."/>
            <person name="Schmutz J."/>
            <person name="Larimer F."/>
            <person name="Land M."/>
            <person name="Hauser L."/>
            <person name="Kyrpides N."/>
            <person name="Ovchinikova G."/>
            <person name="Sieprawska-Lupa M."/>
            <person name="Whitman W.B."/>
            <person name="Woyke T."/>
        </authorList>
    </citation>
    <scope>NUCLEOTIDE SEQUENCE [LARGE SCALE GENOMIC DNA]</scope>
    <source>
        <strain evidence="8">M7</strain>
    </source>
</reference>
<keyword evidence="3 6" id="KW-0812">Transmembrane</keyword>
<dbReference type="InterPro" id="IPR018076">
    <property type="entry name" value="T2SS_GspF_dom"/>
</dbReference>
<feature type="transmembrane region" description="Helical" evidence="6">
    <location>
        <begin position="320"/>
        <end position="339"/>
    </location>
</feature>
<keyword evidence="5 6" id="KW-0472">Membrane</keyword>
<feature type="transmembrane region" description="Helical" evidence="6">
    <location>
        <begin position="289"/>
        <end position="308"/>
    </location>
</feature>
<dbReference type="RefSeq" id="WP_012819450.1">
    <property type="nucleotide sequence ID" value="NC_013407.1"/>
</dbReference>
<dbReference type="InterPro" id="IPR056569">
    <property type="entry name" value="ArlJ-like"/>
</dbReference>
<evidence type="ECO:0000256" key="4">
    <source>
        <dbReference type="ARBA" id="ARBA00022989"/>
    </source>
</evidence>
<dbReference type="eggNOG" id="arCOG01812">
    <property type="taxonomic scope" value="Archaea"/>
</dbReference>
<dbReference type="STRING" id="579137.Metvu_0032"/>
<gene>
    <name evidence="8" type="ordered locus">Metvu_0032</name>
</gene>
<dbReference type="KEGG" id="mvu:Metvu_0032"/>
<feature type="transmembrane region" description="Helical" evidence="6">
    <location>
        <begin position="116"/>
        <end position="134"/>
    </location>
</feature>
<evidence type="ECO:0000256" key="2">
    <source>
        <dbReference type="ARBA" id="ARBA00022475"/>
    </source>
</evidence>
<dbReference type="Proteomes" id="UP000002063">
    <property type="component" value="Chromosome"/>
</dbReference>
<evidence type="ECO:0000256" key="3">
    <source>
        <dbReference type="ARBA" id="ARBA00022692"/>
    </source>
</evidence>
<dbReference type="AlphaFoldDB" id="C9REA2"/>
<dbReference type="EMBL" id="CP001787">
    <property type="protein sequence ID" value="ACX71904.1"/>
    <property type="molecule type" value="Genomic_DNA"/>
</dbReference>
<evidence type="ECO:0000259" key="7">
    <source>
        <dbReference type="PROSITE" id="PS50259"/>
    </source>
</evidence>
<sequence>MSEDFKEKLKKLKIKIDILLYKWGLKAFDAKLMVELRKMGEDLGMKPSEFYDVYIEPELIMGLEKYKQYEFLLYEEEFIKKPAESLFNLLKNVKILSKNQLKYLGFENEIDYFKKVVIYMFIAFIALFFFNVLSGDVIGGIINGIIGSIVILILSIFYPKIKLVLFRGEVKLQVLFALLYMVSILRAGASLPEVLESISKSEEYGIVSFEVRSIIRDVNIAGYSLVEALERAKLRTEIPLLKKLYDQMIIGYNKGNLPMLLEKLYEDIVRQSMMKLDTSKFLIQNLGNLAFGVGLILPFSGMILSTMIANQGFPGILNTLNLLLTKIGPLLTLIFGIFVKMKIE</sequence>
<dbReference type="GO" id="GO:0005886">
    <property type="term" value="C:plasma membrane"/>
    <property type="evidence" value="ECO:0007669"/>
    <property type="project" value="UniProtKB-SubCell"/>
</dbReference>
<protein>
    <submittedName>
        <fullName evidence="8">Type II secretion system F domain protein</fullName>
    </submittedName>
</protein>
<dbReference type="PROSITE" id="PS50259">
    <property type="entry name" value="G_PROTEIN_RECEP_F3_4"/>
    <property type="match status" value="1"/>
</dbReference>
<organism evidence="8 9">
    <name type="scientific">Methanocaldococcus vulcanius (strain ATCC 700851 / DSM 12094 / M7)</name>
    <name type="common">Methanococcus vulcanius</name>
    <dbReference type="NCBI Taxonomy" id="579137"/>
    <lineage>
        <taxon>Archaea</taxon>
        <taxon>Methanobacteriati</taxon>
        <taxon>Methanobacteriota</taxon>
        <taxon>Methanomada group</taxon>
        <taxon>Methanococci</taxon>
        <taxon>Methanococcales</taxon>
        <taxon>Methanocaldococcaceae</taxon>
        <taxon>Methanocaldococcus</taxon>
    </lineage>
</organism>
<dbReference type="GO" id="GO:0004930">
    <property type="term" value="F:G protein-coupled receptor activity"/>
    <property type="evidence" value="ECO:0007669"/>
    <property type="project" value="InterPro"/>
</dbReference>
<evidence type="ECO:0000256" key="1">
    <source>
        <dbReference type="ARBA" id="ARBA00004651"/>
    </source>
</evidence>
<keyword evidence="2" id="KW-1003">Cell membrane</keyword>
<evidence type="ECO:0000313" key="8">
    <source>
        <dbReference type="EMBL" id="ACX71904.1"/>
    </source>
</evidence>
<keyword evidence="4 6" id="KW-1133">Transmembrane helix</keyword>
<proteinExistence type="predicted"/>
<feature type="transmembrane region" description="Helical" evidence="6">
    <location>
        <begin position="140"/>
        <end position="158"/>
    </location>
</feature>
<evidence type="ECO:0000256" key="5">
    <source>
        <dbReference type="ARBA" id="ARBA00023136"/>
    </source>
</evidence>
<dbReference type="InterPro" id="IPR017978">
    <property type="entry name" value="GPCR_3_C"/>
</dbReference>